<evidence type="ECO:0000256" key="10">
    <source>
        <dbReference type="ARBA" id="ARBA00022840"/>
    </source>
</evidence>
<evidence type="ECO:0000256" key="5">
    <source>
        <dbReference type="ARBA" id="ARBA00022553"/>
    </source>
</evidence>
<feature type="transmembrane region" description="Helical" evidence="15">
    <location>
        <begin position="158"/>
        <end position="179"/>
    </location>
</feature>
<dbReference type="PRINTS" id="PR00344">
    <property type="entry name" value="BCTRLSENSOR"/>
</dbReference>
<keyword evidence="12" id="KW-0902">Two-component regulatory system</keyword>
<dbReference type="InterPro" id="IPR003660">
    <property type="entry name" value="HAMP_dom"/>
</dbReference>
<organism evidence="18 19">
    <name type="scientific">Effusibacillus consociatus</name>
    <dbReference type="NCBI Taxonomy" id="1117041"/>
    <lineage>
        <taxon>Bacteria</taxon>
        <taxon>Bacillati</taxon>
        <taxon>Bacillota</taxon>
        <taxon>Bacilli</taxon>
        <taxon>Bacillales</taxon>
        <taxon>Alicyclobacillaceae</taxon>
        <taxon>Effusibacillus</taxon>
    </lineage>
</organism>
<evidence type="ECO:0000256" key="2">
    <source>
        <dbReference type="ARBA" id="ARBA00004651"/>
    </source>
</evidence>
<dbReference type="EMBL" id="JBHSHC010000044">
    <property type="protein sequence ID" value="MFC4767091.1"/>
    <property type="molecule type" value="Genomic_DNA"/>
</dbReference>
<dbReference type="CDD" id="cd00082">
    <property type="entry name" value="HisKA"/>
    <property type="match status" value="1"/>
</dbReference>
<dbReference type="SUPFAM" id="SSF47384">
    <property type="entry name" value="Homodimeric domain of signal transducing histidine kinase"/>
    <property type="match status" value="1"/>
</dbReference>
<keyword evidence="7 15" id="KW-0812">Transmembrane</keyword>
<keyword evidence="13 15" id="KW-0472">Membrane</keyword>
<dbReference type="CDD" id="cd06225">
    <property type="entry name" value="HAMP"/>
    <property type="match status" value="1"/>
</dbReference>
<dbReference type="RefSeq" id="WP_380024974.1">
    <property type="nucleotide sequence ID" value="NZ_JBHSHC010000044.1"/>
</dbReference>
<evidence type="ECO:0000256" key="11">
    <source>
        <dbReference type="ARBA" id="ARBA00022989"/>
    </source>
</evidence>
<evidence type="ECO:0000256" key="6">
    <source>
        <dbReference type="ARBA" id="ARBA00022679"/>
    </source>
</evidence>
<gene>
    <name evidence="18" type="ORF">ACFO8Q_06880</name>
</gene>
<comment type="caution">
    <text evidence="18">The sequence shown here is derived from an EMBL/GenBank/DDBJ whole genome shotgun (WGS) entry which is preliminary data.</text>
</comment>
<dbReference type="PANTHER" id="PTHR45436:SF5">
    <property type="entry name" value="SENSOR HISTIDINE KINASE TRCS"/>
    <property type="match status" value="1"/>
</dbReference>
<accession>A0ABV9PYR9</accession>
<keyword evidence="8" id="KW-0547">Nucleotide-binding</keyword>
<dbReference type="CDD" id="cd00075">
    <property type="entry name" value="HATPase"/>
    <property type="match status" value="1"/>
</dbReference>
<keyword evidence="4" id="KW-1003">Cell membrane</keyword>
<dbReference type="SMART" id="SM00387">
    <property type="entry name" value="HATPase_c"/>
    <property type="match status" value="1"/>
</dbReference>
<evidence type="ECO:0000256" key="14">
    <source>
        <dbReference type="SAM" id="Coils"/>
    </source>
</evidence>
<dbReference type="Gene3D" id="3.30.565.10">
    <property type="entry name" value="Histidine kinase-like ATPase, C-terminal domain"/>
    <property type="match status" value="1"/>
</dbReference>
<evidence type="ECO:0000259" key="17">
    <source>
        <dbReference type="PROSITE" id="PS50885"/>
    </source>
</evidence>
<comment type="catalytic activity">
    <reaction evidence="1">
        <text>ATP + protein L-histidine = ADP + protein N-phospho-L-histidine.</text>
        <dbReference type="EC" id="2.7.13.3"/>
    </reaction>
</comment>
<protein>
    <recommendedName>
        <fullName evidence="3">histidine kinase</fullName>
        <ecNumber evidence="3">2.7.13.3</ecNumber>
    </recommendedName>
</protein>
<reference evidence="19" key="1">
    <citation type="journal article" date="2019" name="Int. J. Syst. Evol. Microbiol.">
        <title>The Global Catalogue of Microorganisms (GCM) 10K type strain sequencing project: providing services to taxonomists for standard genome sequencing and annotation.</title>
        <authorList>
            <consortium name="The Broad Institute Genomics Platform"/>
            <consortium name="The Broad Institute Genome Sequencing Center for Infectious Disease"/>
            <person name="Wu L."/>
            <person name="Ma J."/>
        </authorList>
    </citation>
    <scope>NUCLEOTIDE SEQUENCE [LARGE SCALE GENOMIC DNA]</scope>
    <source>
        <strain evidence="19">WYCCWR 12678</strain>
    </source>
</reference>
<keyword evidence="19" id="KW-1185">Reference proteome</keyword>
<dbReference type="EC" id="2.7.13.3" evidence="3"/>
<evidence type="ECO:0000256" key="3">
    <source>
        <dbReference type="ARBA" id="ARBA00012438"/>
    </source>
</evidence>
<dbReference type="Gene3D" id="1.10.287.130">
    <property type="match status" value="1"/>
</dbReference>
<dbReference type="PROSITE" id="PS50885">
    <property type="entry name" value="HAMP"/>
    <property type="match status" value="1"/>
</dbReference>
<dbReference type="InterPro" id="IPR050428">
    <property type="entry name" value="TCS_sensor_his_kinase"/>
</dbReference>
<evidence type="ECO:0000256" key="8">
    <source>
        <dbReference type="ARBA" id="ARBA00022741"/>
    </source>
</evidence>
<evidence type="ECO:0000256" key="1">
    <source>
        <dbReference type="ARBA" id="ARBA00000085"/>
    </source>
</evidence>
<dbReference type="Gene3D" id="6.10.340.10">
    <property type="match status" value="1"/>
</dbReference>
<dbReference type="InterPro" id="IPR036890">
    <property type="entry name" value="HATPase_C_sf"/>
</dbReference>
<name>A0ABV9PYR9_9BACL</name>
<dbReference type="Proteomes" id="UP001596002">
    <property type="component" value="Unassembled WGS sequence"/>
</dbReference>
<dbReference type="Pfam" id="PF00672">
    <property type="entry name" value="HAMP"/>
    <property type="match status" value="1"/>
</dbReference>
<comment type="subcellular location">
    <subcellularLocation>
        <location evidence="2">Cell membrane</location>
        <topology evidence="2">Multi-pass membrane protein</topology>
    </subcellularLocation>
</comment>
<dbReference type="SMART" id="SM00388">
    <property type="entry name" value="HisKA"/>
    <property type="match status" value="1"/>
</dbReference>
<dbReference type="PROSITE" id="PS50109">
    <property type="entry name" value="HIS_KIN"/>
    <property type="match status" value="1"/>
</dbReference>
<keyword evidence="10" id="KW-0067">ATP-binding</keyword>
<dbReference type="InterPro" id="IPR003594">
    <property type="entry name" value="HATPase_dom"/>
</dbReference>
<sequence length="467" mass="52082">MWSLQKKLAFILTGLAFTAVLLSTWILTAFDHYHFREYVDQNKRLRNERIAQVLVKSYEREGGWTPKTGAEMGEYFAREGMSIRLFDMNGQLVWQFTAIPQPHDSNPSGERLQQNLKDHLSSKDLIEISSNGQKIGFAEVTYTDPQSYTTLDYHYRQAMTQGVISAIIPVILLALAVSWRLSRRITQPLTDMISLAQRMRQGHLNLRVQLTNGGDELSQLSQSLNHLAEELQKQDKLRKNLTADVAHELRTPLATLKSHLEALLDGVWEPTPARLKGCHEEVERLIGLVSNLESLSRAESDSLVLNLQKEDVADATRTVLQLMEAPFSDKGVALEFQAESCSFAMIDRDKWKQILINLLENALKYTDAGGKVTVKVAKKSNRTINGATTGSVAVTVSDTGRGISDRDLPFVFERFYRADPSRTRATGGAGIGLTIVKKMVEAHGGTVEVSSQLGNGTEFLIKVPEAN</sequence>
<evidence type="ECO:0000256" key="15">
    <source>
        <dbReference type="SAM" id="Phobius"/>
    </source>
</evidence>
<feature type="coiled-coil region" evidence="14">
    <location>
        <begin position="217"/>
        <end position="244"/>
    </location>
</feature>
<feature type="domain" description="HAMP" evidence="17">
    <location>
        <begin position="183"/>
        <end position="236"/>
    </location>
</feature>
<dbReference type="Pfam" id="PF02518">
    <property type="entry name" value="HATPase_c"/>
    <property type="match status" value="1"/>
</dbReference>
<keyword evidence="5" id="KW-0597">Phosphoprotein</keyword>
<dbReference type="SUPFAM" id="SSF55874">
    <property type="entry name" value="ATPase domain of HSP90 chaperone/DNA topoisomerase II/histidine kinase"/>
    <property type="match status" value="1"/>
</dbReference>
<proteinExistence type="predicted"/>
<dbReference type="SUPFAM" id="SSF158472">
    <property type="entry name" value="HAMP domain-like"/>
    <property type="match status" value="1"/>
</dbReference>
<keyword evidence="9 18" id="KW-0418">Kinase</keyword>
<dbReference type="InterPro" id="IPR036097">
    <property type="entry name" value="HisK_dim/P_sf"/>
</dbReference>
<evidence type="ECO:0000259" key="16">
    <source>
        <dbReference type="PROSITE" id="PS50109"/>
    </source>
</evidence>
<dbReference type="InterPro" id="IPR005467">
    <property type="entry name" value="His_kinase_dom"/>
</dbReference>
<keyword evidence="14" id="KW-0175">Coiled coil</keyword>
<dbReference type="InterPro" id="IPR003661">
    <property type="entry name" value="HisK_dim/P_dom"/>
</dbReference>
<evidence type="ECO:0000256" key="12">
    <source>
        <dbReference type="ARBA" id="ARBA00023012"/>
    </source>
</evidence>
<keyword evidence="6" id="KW-0808">Transferase</keyword>
<keyword evidence="11 15" id="KW-1133">Transmembrane helix</keyword>
<dbReference type="Pfam" id="PF00512">
    <property type="entry name" value="HisKA"/>
    <property type="match status" value="1"/>
</dbReference>
<evidence type="ECO:0000256" key="9">
    <source>
        <dbReference type="ARBA" id="ARBA00022777"/>
    </source>
</evidence>
<evidence type="ECO:0000256" key="4">
    <source>
        <dbReference type="ARBA" id="ARBA00022475"/>
    </source>
</evidence>
<evidence type="ECO:0000256" key="7">
    <source>
        <dbReference type="ARBA" id="ARBA00022692"/>
    </source>
</evidence>
<dbReference type="GO" id="GO:0016301">
    <property type="term" value="F:kinase activity"/>
    <property type="evidence" value="ECO:0007669"/>
    <property type="project" value="UniProtKB-KW"/>
</dbReference>
<evidence type="ECO:0000256" key="13">
    <source>
        <dbReference type="ARBA" id="ARBA00023136"/>
    </source>
</evidence>
<feature type="domain" description="Histidine kinase" evidence="16">
    <location>
        <begin position="244"/>
        <end position="467"/>
    </location>
</feature>
<evidence type="ECO:0000313" key="18">
    <source>
        <dbReference type="EMBL" id="MFC4767091.1"/>
    </source>
</evidence>
<dbReference type="SMART" id="SM00304">
    <property type="entry name" value="HAMP"/>
    <property type="match status" value="1"/>
</dbReference>
<dbReference type="PANTHER" id="PTHR45436">
    <property type="entry name" value="SENSOR HISTIDINE KINASE YKOH"/>
    <property type="match status" value="1"/>
</dbReference>
<evidence type="ECO:0000313" key="19">
    <source>
        <dbReference type="Proteomes" id="UP001596002"/>
    </source>
</evidence>
<dbReference type="InterPro" id="IPR004358">
    <property type="entry name" value="Sig_transdc_His_kin-like_C"/>
</dbReference>